<accession>M7C278</accession>
<protein>
    <submittedName>
        <fullName evidence="2">Uncharacterized protein</fullName>
    </submittedName>
</protein>
<feature type="region of interest" description="Disordered" evidence="1">
    <location>
        <begin position="99"/>
        <end position="133"/>
    </location>
</feature>
<keyword evidence="3" id="KW-1185">Reference proteome</keyword>
<name>M7C278_CHEMY</name>
<dbReference type="AlphaFoldDB" id="M7C278"/>
<dbReference type="Proteomes" id="UP000031443">
    <property type="component" value="Unassembled WGS sequence"/>
</dbReference>
<gene>
    <name evidence="2" type="ORF">UY3_04277</name>
</gene>
<organism evidence="2 3">
    <name type="scientific">Chelonia mydas</name>
    <name type="common">Green sea-turtle</name>
    <name type="synonym">Chelonia agassizi</name>
    <dbReference type="NCBI Taxonomy" id="8469"/>
    <lineage>
        <taxon>Eukaryota</taxon>
        <taxon>Metazoa</taxon>
        <taxon>Chordata</taxon>
        <taxon>Craniata</taxon>
        <taxon>Vertebrata</taxon>
        <taxon>Euteleostomi</taxon>
        <taxon>Archelosauria</taxon>
        <taxon>Testudinata</taxon>
        <taxon>Testudines</taxon>
        <taxon>Cryptodira</taxon>
        <taxon>Durocryptodira</taxon>
        <taxon>Americhelydia</taxon>
        <taxon>Chelonioidea</taxon>
        <taxon>Cheloniidae</taxon>
        <taxon>Chelonia</taxon>
    </lineage>
</organism>
<evidence type="ECO:0000313" key="3">
    <source>
        <dbReference type="Proteomes" id="UP000031443"/>
    </source>
</evidence>
<evidence type="ECO:0000256" key="1">
    <source>
        <dbReference type="SAM" id="MobiDB-lite"/>
    </source>
</evidence>
<evidence type="ECO:0000313" key="2">
    <source>
        <dbReference type="EMBL" id="EMP38493.1"/>
    </source>
</evidence>
<sequence length="133" mass="14876">MLPGPTTASIFCSHQPLRVRRRAKAQAVQPLRIHGLSLDQYQQLFRSLVEQELGPAEPPGRGLEWGRRIKEQLFYAVGCPRYRQLVGPDGHVRVVEYAHRTGHRQAPPHYDIDTGDEEPPGTKEAPGPAEPSP</sequence>
<reference evidence="3" key="1">
    <citation type="journal article" date="2013" name="Nat. Genet.">
        <title>The draft genomes of soft-shell turtle and green sea turtle yield insights into the development and evolution of the turtle-specific body plan.</title>
        <authorList>
            <person name="Wang Z."/>
            <person name="Pascual-Anaya J."/>
            <person name="Zadissa A."/>
            <person name="Li W."/>
            <person name="Niimura Y."/>
            <person name="Huang Z."/>
            <person name="Li C."/>
            <person name="White S."/>
            <person name="Xiong Z."/>
            <person name="Fang D."/>
            <person name="Wang B."/>
            <person name="Ming Y."/>
            <person name="Chen Y."/>
            <person name="Zheng Y."/>
            <person name="Kuraku S."/>
            <person name="Pignatelli M."/>
            <person name="Herrero J."/>
            <person name="Beal K."/>
            <person name="Nozawa M."/>
            <person name="Li Q."/>
            <person name="Wang J."/>
            <person name="Zhang H."/>
            <person name="Yu L."/>
            <person name="Shigenobu S."/>
            <person name="Wang J."/>
            <person name="Liu J."/>
            <person name="Flicek P."/>
            <person name="Searle S."/>
            <person name="Wang J."/>
            <person name="Kuratani S."/>
            <person name="Yin Y."/>
            <person name="Aken B."/>
            <person name="Zhang G."/>
            <person name="Irie N."/>
        </authorList>
    </citation>
    <scope>NUCLEOTIDE SEQUENCE [LARGE SCALE GENOMIC DNA]</scope>
</reference>
<proteinExistence type="predicted"/>
<dbReference type="EMBL" id="KB519582">
    <property type="protein sequence ID" value="EMP38493.1"/>
    <property type="molecule type" value="Genomic_DNA"/>
</dbReference>